<name>A0AAV5I7A4_9ROSI</name>
<keyword evidence="2" id="KW-1185">Reference proteome</keyword>
<gene>
    <name evidence="1" type="ORF">SLEP1_g8428</name>
</gene>
<protein>
    <submittedName>
        <fullName evidence="1">Uncharacterized protein</fullName>
    </submittedName>
</protein>
<comment type="caution">
    <text evidence="1">The sequence shown here is derived from an EMBL/GenBank/DDBJ whole genome shotgun (WGS) entry which is preliminary data.</text>
</comment>
<dbReference type="EMBL" id="BPVZ01000008">
    <property type="protein sequence ID" value="GKU95010.1"/>
    <property type="molecule type" value="Genomic_DNA"/>
</dbReference>
<sequence length="44" mass="5358">MTVHRCCLYELGTEPSWTGSVKRDYLDPLRSRKNHWLDHWYGSY</sequence>
<evidence type="ECO:0000313" key="1">
    <source>
        <dbReference type="EMBL" id="GKU95010.1"/>
    </source>
</evidence>
<dbReference type="AlphaFoldDB" id="A0AAV5I7A4"/>
<evidence type="ECO:0000313" key="2">
    <source>
        <dbReference type="Proteomes" id="UP001054252"/>
    </source>
</evidence>
<reference evidence="1 2" key="1">
    <citation type="journal article" date="2021" name="Commun. Biol.">
        <title>The genome of Shorea leprosula (Dipterocarpaceae) highlights the ecological relevance of drought in aseasonal tropical rainforests.</title>
        <authorList>
            <person name="Ng K.K.S."/>
            <person name="Kobayashi M.J."/>
            <person name="Fawcett J.A."/>
            <person name="Hatakeyama M."/>
            <person name="Paape T."/>
            <person name="Ng C.H."/>
            <person name="Ang C.C."/>
            <person name="Tnah L.H."/>
            <person name="Lee C.T."/>
            <person name="Nishiyama T."/>
            <person name="Sese J."/>
            <person name="O'Brien M.J."/>
            <person name="Copetti D."/>
            <person name="Mohd Noor M.I."/>
            <person name="Ong R.C."/>
            <person name="Putra M."/>
            <person name="Sireger I.Z."/>
            <person name="Indrioko S."/>
            <person name="Kosugi Y."/>
            <person name="Izuno A."/>
            <person name="Isagi Y."/>
            <person name="Lee S.L."/>
            <person name="Shimizu K.K."/>
        </authorList>
    </citation>
    <scope>NUCLEOTIDE SEQUENCE [LARGE SCALE GENOMIC DNA]</scope>
    <source>
        <strain evidence="1">214</strain>
    </source>
</reference>
<accession>A0AAV5I7A4</accession>
<dbReference type="Proteomes" id="UP001054252">
    <property type="component" value="Unassembled WGS sequence"/>
</dbReference>
<organism evidence="1 2">
    <name type="scientific">Rubroshorea leprosula</name>
    <dbReference type="NCBI Taxonomy" id="152421"/>
    <lineage>
        <taxon>Eukaryota</taxon>
        <taxon>Viridiplantae</taxon>
        <taxon>Streptophyta</taxon>
        <taxon>Embryophyta</taxon>
        <taxon>Tracheophyta</taxon>
        <taxon>Spermatophyta</taxon>
        <taxon>Magnoliopsida</taxon>
        <taxon>eudicotyledons</taxon>
        <taxon>Gunneridae</taxon>
        <taxon>Pentapetalae</taxon>
        <taxon>rosids</taxon>
        <taxon>malvids</taxon>
        <taxon>Malvales</taxon>
        <taxon>Dipterocarpaceae</taxon>
        <taxon>Rubroshorea</taxon>
    </lineage>
</organism>
<proteinExistence type="predicted"/>